<dbReference type="GO" id="GO:0015288">
    <property type="term" value="F:porin activity"/>
    <property type="evidence" value="ECO:0007669"/>
    <property type="project" value="UniProtKB-KW"/>
</dbReference>
<dbReference type="PANTHER" id="PTHR11743">
    <property type="entry name" value="VOLTAGE-DEPENDENT ANION-SELECTIVE CHANNEL"/>
    <property type="match status" value="1"/>
</dbReference>
<keyword evidence="4" id="KW-1000">Mitochondrion outer membrane</keyword>
<keyword evidence="5" id="KW-0626">Porin</keyword>
<keyword evidence="3" id="KW-0472">Membrane</keyword>
<dbReference type="InterPro" id="IPR023614">
    <property type="entry name" value="Porin_dom_sf"/>
</dbReference>
<feature type="non-terminal residue" evidence="6">
    <location>
        <position position="83"/>
    </location>
</feature>
<dbReference type="InterPro" id="IPR001925">
    <property type="entry name" value="Porin_Euk"/>
</dbReference>
<organism evidence="6 7">
    <name type="scientific">Adineta steineri</name>
    <dbReference type="NCBI Taxonomy" id="433720"/>
    <lineage>
        <taxon>Eukaryota</taxon>
        <taxon>Metazoa</taxon>
        <taxon>Spiralia</taxon>
        <taxon>Gnathifera</taxon>
        <taxon>Rotifera</taxon>
        <taxon>Eurotatoria</taxon>
        <taxon>Bdelloidea</taxon>
        <taxon>Adinetida</taxon>
        <taxon>Adinetidae</taxon>
        <taxon>Adineta</taxon>
    </lineage>
</organism>
<dbReference type="GO" id="GO:0005741">
    <property type="term" value="C:mitochondrial outer membrane"/>
    <property type="evidence" value="ECO:0007669"/>
    <property type="project" value="UniProtKB-SubCell"/>
</dbReference>
<keyword evidence="5" id="KW-0406">Ion transport</keyword>
<comment type="caution">
    <text evidence="6">The sequence shown here is derived from an EMBL/GenBank/DDBJ whole genome shotgun (WGS) entry which is preliminary data.</text>
</comment>
<evidence type="ECO:0000313" key="7">
    <source>
        <dbReference type="Proteomes" id="UP000663881"/>
    </source>
</evidence>
<dbReference type="GO" id="GO:0008308">
    <property type="term" value="F:voltage-gated monoatomic anion channel activity"/>
    <property type="evidence" value="ECO:0007669"/>
    <property type="project" value="InterPro"/>
</dbReference>
<dbReference type="Proteomes" id="UP000663881">
    <property type="component" value="Unassembled WGS sequence"/>
</dbReference>
<evidence type="ECO:0000256" key="4">
    <source>
        <dbReference type="ARBA" id="ARBA00022787"/>
    </source>
</evidence>
<dbReference type="AlphaFoldDB" id="A0A820HWZ4"/>
<keyword evidence="4" id="KW-0496">Mitochondrion</keyword>
<dbReference type="InterPro" id="IPR027246">
    <property type="entry name" value="Porin_Euk/Tom40"/>
</dbReference>
<dbReference type="Gene3D" id="2.40.160.10">
    <property type="entry name" value="Porin"/>
    <property type="match status" value="1"/>
</dbReference>
<feature type="non-terminal residue" evidence="6">
    <location>
        <position position="1"/>
    </location>
</feature>
<proteinExistence type="inferred from homology"/>
<sequence>NDSNEVGGSVYQRINDRLETGVQLAWTAGSNQTRFALASKYQLDAQTVVSAKVNNICQVGLSFAQLLRPGVKLTLSALFEAKN</sequence>
<dbReference type="PANTHER" id="PTHR11743:SF70">
    <property type="entry name" value="GH26960P-RELATED"/>
    <property type="match status" value="1"/>
</dbReference>
<dbReference type="GO" id="GO:0046930">
    <property type="term" value="C:pore complex"/>
    <property type="evidence" value="ECO:0007669"/>
    <property type="project" value="UniProtKB-KW"/>
</dbReference>
<comment type="subcellular location">
    <subcellularLocation>
        <location evidence="1">Mitochondrion outer membrane</location>
    </subcellularLocation>
</comment>
<evidence type="ECO:0000256" key="3">
    <source>
        <dbReference type="ARBA" id="ARBA00022452"/>
    </source>
</evidence>
<keyword evidence="5" id="KW-0813">Transport</keyword>
<dbReference type="Pfam" id="PF01459">
    <property type="entry name" value="Porin_3"/>
    <property type="match status" value="1"/>
</dbReference>
<reference evidence="6" key="1">
    <citation type="submission" date="2021-02" db="EMBL/GenBank/DDBJ databases">
        <authorList>
            <person name="Nowell W R."/>
        </authorList>
    </citation>
    <scope>NUCLEOTIDE SEQUENCE</scope>
</reference>
<evidence type="ECO:0000256" key="2">
    <source>
        <dbReference type="ARBA" id="ARBA00007780"/>
    </source>
</evidence>
<dbReference type="EMBL" id="CAJOAY010016169">
    <property type="protein sequence ID" value="CAF4297832.1"/>
    <property type="molecule type" value="Genomic_DNA"/>
</dbReference>
<keyword evidence="3" id="KW-1134">Transmembrane beta strand</keyword>
<evidence type="ECO:0000256" key="5">
    <source>
        <dbReference type="ARBA" id="ARBA00023114"/>
    </source>
</evidence>
<accession>A0A820HWZ4</accession>
<protein>
    <submittedName>
        <fullName evidence="6">Uncharacterized protein</fullName>
    </submittedName>
</protein>
<gene>
    <name evidence="6" type="ORF">OKA104_LOCUS46052</name>
</gene>
<evidence type="ECO:0000313" key="6">
    <source>
        <dbReference type="EMBL" id="CAF4297832.1"/>
    </source>
</evidence>
<comment type="similarity">
    <text evidence="2">Belongs to the eukaryotic mitochondrial porin family.</text>
</comment>
<name>A0A820HWZ4_9BILA</name>
<evidence type="ECO:0000256" key="1">
    <source>
        <dbReference type="ARBA" id="ARBA00004294"/>
    </source>
</evidence>
<keyword evidence="3" id="KW-0812">Transmembrane</keyword>